<proteinExistence type="inferred from homology"/>
<name>A0A402CXW8_9BACT</name>
<evidence type="ECO:0000313" key="3">
    <source>
        <dbReference type="EMBL" id="BDI32157.1"/>
    </source>
</evidence>
<dbReference type="InterPro" id="IPR013538">
    <property type="entry name" value="ASHA1/2-like_C"/>
</dbReference>
<dbReference type="Proteomes" id="UP000287394">
    <property type="component" value="Chromosome"/>
</dbReference>
<organism evidence="3 4">
    <name type="scientific">Capsulimonas corticalis</name>
    <dbReference type="NCBI Taxonomy" id="2219043"/>
    <lineage>
        <taxon>Bacteria</taxon>
        <taxon>Bacillati</taxon>
        <taxon>Armatimonadota</taxon>
        <taxon>Armatimonadia</taxon>
        <taxon>Capsulimonadales</taxon>
        <taxon>Capsulimonadaceae</taxon>
        <taxon>Capsulimonas</taxon>
    </lineage>
</organism>
<dbReference type="OrthoDB" id="9803476at2"/>
<reference evidence="3 4" key="1">
    <citation type="journal article" date="2019" name="Int. J. Syst. Evol. Microbiol.">
        <title>Capsulimonas corticalis gen. nov., sp. nov., an aerobic capsulated bacterium, of a novel bacterial order, Capsulimonadales ord. nov., of the class Armatimonadia of the phylum Armatimonadetes.</title>
        <authorList>
            <person name="Li J."/>
            <person name="Kudo C."/>
            <person name="Tonouchi A."/>
        </authorList>
    </citation>
    <scope>NUCLEOTIDE SEQUENCE [LARGE SCALE GENOMIC DNA]</scope>
    <source>
        <strain evidence="3 4">AX-7</strain>
    </source>
</reference>
<sequence>MSNTPIHDTFTIERQFKAGRKRAFEAWSQIAMKEKWFVGPAGKWTLLRREFDFRIDGREIARGEFSDGNTSHFDAVYLDIVDQERIVYAYRMYVNDVLLSVSLVTVEFEDCGAGSKTKFTEQGVYFATQEAAVSRRHGSEMLMDNVTRAIEGE</sequence>
<protein>
    <submittedName>
        <fullName evidence="3">ATPase</fullName>
    </submittedName>
</protein>
<evidence type="ECO:0000313" key="4">
    <source>
        <dbReference type="Proteomes" id="UP000287394"/>
    </source>
</evidence>
<gene>
    <name evidence="3" type="ORF">CCAX7_42080</name>
</gene>
<feature type="domain" description="Activator of Hsp90 ATPase homologue 1/2-like C-terminal" evidence="2">
    <location>
        <begin position="18"/>
        <end position="147"/>
    </location>
</feature>
<dbReference type="EMBL" id="AP025739">
    <property type="protein sequence ID" value="BDI32157.1"/>
    <property type="molecule type" value="Genomic_DNA"/>
</dbReference>
<dbReference type="Pfam" id="PF08327">
    <property type="entry name" value="AHSA1"/>
    <property type="match status" value="1"/>
</dbReference>
<evidence type="ECO:0000259" key="2">
    <source>
        <dbReference type="Pfam" id="PF08327"/>
    </source>
</evidence>
<dbReference type="Gene3D" id="3.30.530.20">
    <property type="match status" value="1"/>
</dbReference>
<keyword evidence="4" id="KW-1185">Reference proteome</keyword>
<comment type="similarity">
    <text evidence="1">Belongs to the AHA1 family.</text>
</comment>
<dbReference type="RefSeq" id="WP_119322149.1">
    <property type="nucleotide sequence ID" value="NZ_AP025739.1"/>
</dbReference>
<dbReference type="InterPro" id="IPR023393">
    <property type="entry name" value="START-like_dom_sf"/>
</dbReference>
<accession>A0A402CXW8</accession>
<evidence type="ECO:0000256" key="1">
    <source>
        <dbReference type="ARBA" id="ARBA00006817"/>
    </source>
</evidence>
<dbReference type="AlphaFoldDB" id="A0A402CXW8"/>
<dbReference type="SUPFAM" id="SSF55961">
    <property type="entry name" value="Bet v1-like"/>
    <property type="match status" value="1"/>
</dbReference>
<dbReference type="KEGG" id="ccot:CCAX7_42080"/>